<protein>
    <submittedName>
        <fullName evidence="1">Uncharacterized protein</fullName>
    </submittedName>
</protein>
<name>A0A6B9J7Q5_9CAUD</name>
<proteinExistence type="predicted"/>
<evidence type="ECO:0000313" key="2">
    <source>
        <dbReference type="Proteomes" id="UP000433471"/>
    </source>
</evidence>
<accession>A0A6B9J7Q5</accession>
<evidence type="ECO:0000313" key="1">
    <source>
        <dbReference type="EMBL" id="QGZ16064.1"/>
    </source>
</evidence>
<organism evidence="1 2">
    <name type="scientific">Vibrio phage vB_VchM_Kuja</name>
    <dbReference type="NCBI Taxonomy" id="2686437"/>
    <lineage>
        <taxon>Viruses</taxon>
        <taxon>Duplodnaviria</taxon>
        <taxon>Heunggongvirae</taxon>
        <taxon>Uroviricota</taxon>
        <taxon>Caudoviricetes</taxon>
        <taxon>Pantevenvirales</taxon>
        <taxon>Ackermannviridae</taxon>
        <taxon>Kujavirus</taxon>
        <taxon>Kujavirus kuja</taxon>
    </lineage>
</organism>
<dbReference type="Proteomes" id="UP000433471">
    <property type="component" value="Segment"/>
</dbReference>
<keyword evidence="2" id="KW-1185">Reference proteome</keyword>
<gene>
    <name evidence="1" type="ORF">Kuja_0730</name>
</gene>
<dbReference type="EMBL" id="MN718199">
    <property type="protein sequence ID" value="QGZ16064.1"/>
    <property type="molecule type" value="Genomic_DNA"/>
</dbReference>
<sequence length="415" mass="46469">MTKSVIRVSIDANNFLMAELAGSDSSSNKYTLERINNDLYLTTPFVMSPFTKLDGLIALDVLENCLAYIYPKDLTEVIGYNEKCERVNFAIRGPHCPYVEMLALNPDIMTQNYIQTIIDLLDNRRFFFDQKTGFPTLNSTGLSMAEARKIKANELSIEKTPQPDETQEPTQQKSNKVFLRYVMSCCGTEVRMEEFDVCTDHPSGPKHSSEYSFSVVGTTVYLYAVIAVTLDEYVTCDEFMEKLYNSRKWRKNLIDMTQGTPIQNAFFGSGVRGSFGEAGKILNCFGDFIVEGKKNPEEPQEQSGDLFVKIIGGVEGTLKDVGNIINQVKQSSQLSQAKAMIKTLLHGIKKGEVDVVDVGVDVRGKKYALRMNDQLGASDWLTLHKAKIFMGGKVDVGRYIVPTAMMEQFKEALGE</sequence>
<reference evidence="1 2" key="1">
    <citation type="submission" date="2019-11" db="EMBL/GenBank/DDBJ databases">
        <title>Characterization of a novel member of the family Ackermannviridae.</title>
        <authorList>
            <person name="Maina A.N."/>
            <person name="Mwaura F.B."/>
            <person name="Jumba M."/>
        </authorList>
    </citation>
    <scope>NUCLEOTIDE SEQUENCE [LARGE SCALE GENOMIC DNA]</scope>
</reference>